<dbReference type="Pfam" id="PF01408">
    <property type="entry name" value="GFO_IDH_MocA"/>
    <property type="match status" value="1"/>
</dbReference>
<dbReference type="AlphaFoldDB" id="X1FZ72"/>
<dbReference type="InterPro" id="IPR036291">
    <property type="entry name" value="NAD(P)-bd_dom_sf"/>
</dbReference>
<evidence type="ECO:0000259" key="1">
    <source>
        <dbReference type="Pfam" id="PF01408"/>
    </source>
</evidence>
<reference evidence="2" key="1">
    <citation type="journal article" date="2014" name="Front. Microbiol.">
        <title>High frequency of phylogenetically diverse reductive dehalogenase-homologous genes in deep subseafloor sedimentary metagenomes.</title>
        <authorList>
            <person name="Kawai M."/>
            <person name="Futagami T."/>
            <person name="Toyoda A."/>
            <person name="Takaki Y."/>
            <person name="Nishi S."/>
            <person name="Hori S."/>
            <person name="Arai W."/>
            <person name="Tsubouchi T."/>
            <person name="Morono Y."/>
            <person name="Uchiyama I."/>
            <person name="Ito T."/>
            <person name="Fujiyama A."/>
            <person name="Inagaki F."/>
            <person name="Takami H."/>
        </authorList>
    </citation>
    <scope>NUCLEOTIDE SEQUENCE</scope>
    <source>
        <strain evidence="2">Expedition CK06-06</strain>
    </source>
</reference>
<dbReference type="GO" id="GO:0000166">
    <property type="term" value="F:nucleotide binding"/>
    <property type="evidence" value="ECO:0007669"/>
    <property type="project" value="InterPro"/>
</dbReference>
<sequence length="68" mass="7901">MEEVRWGLIGCGQVTEKKSGPGFKKACNSTLVAVMDRNEWKARDYAERHNVPKWYHESDKLIHDPEID</sequence>
<dbReference type="SUPFAM" id="SSF51735">
    <property type="entry name" value="NAD(P)-binding Rossmann-fold domains"/>
    <property type="match status" value="1"/>
</dbReference>
<feature type="domain" description="Gfo/Idh/MocA-like oxidoreductase N-terminal" evidence="1">
    <location>
        <begin position="4"/>
        <end position="68"/>
    </location>
</feature>
<comment type="caution">
    <text evidence="2">The sequence shown here is derived from an EMBL/GenBank/DDBJ whole genome shotgun (WGS) entry which is preliminary data.</text>
</comment>
<feature type="non-terminal residue" evidence="2">
    <location>
        <position position="68"/>
    </location>
</feature>
<gene>
    <name evidence="2" type="ORF">S03H2_24036</name>
</gene>
<dbReference type="EMBL" id="BARU01013250">
    <property type="protein sequence ID" value="GAH34634.1"/>
    <property type="molecule type" value="Genomic_DNA"/>
</dbReference>
<organism evidence="2">
    <name type="scientific">marine sediment metagenome</name>
    <dbReference type="NCBI Taxonomy" id="412755"/>
    <lineage>
        <taxon>unclassified sequences</taxon>
        <taxon>metagenomes</taxon>
        <taxon>ecological metagenomes</taxon>
    </lineage>
</organism>
<dbReference type="Gene3D" id="3.40.50.720">
    <property type="entry name" value="NAD(P)-binding Rossmann-like Domain"/>
    <property type="match status" value="1"/>
</dbReference>
<accession>X1FZ72</accession>
<name>X1FZ72_9ZZZZ</name>
<proteinExistence type="predicted"/>
<evidence type="ECO:0000313" key="2">
    <source>
        <dbReference type="EMBL" id="GAH34634.1"/>
    </source>
</evidence>
<protein>
    <recommendedName>
        <fullName evidence="1">Gfo/Idh/MocA-like oxidoreductase N-terminal domain-containing protein</fullName>
    </recommendedName>
</protein>
<dbReference type="InterPro" id="IPR000683">
    <property type="entry name" value="Gfo/Idh/MocA-like_OxRdtase_N"/>
</dbReference>